<name>A0ABQ7AYJ5_BRACR</name>
<dbReference type="SMART" id="SM00365">
    <property type="entry name" value="LRR_SD22"/>
    <property type="match status" value="5"/>
</dbReference>
<sequence length="762" mass="84717">MLFIDKGAYICDRKACLLKCLARLSFVFIQNKRFSFTGYKSLGRLRNLEILDLSYNEFNSSIFPFLSAATSLKTLFLGFNRMDGPFPAEELKDLINLQLLDLSQTNLNGSIPIQELSVLRKLEALDLSDNEFSGSLESQGKTNHILSYSIKTGGQLPLCLTRLTRLQVLDLSYNQLTGNVPSALGKLESLKYLSLVENNFEGSFSIGSLANLSELMVLKLGSKSLSFQVESESNWKPKIQMSVIILSSCNLVKVPHFLLYQKDLIVIDLSGNKISGIFPPWLLANNKKLEALLLQNNLFTSFQLPKSAHGLLYLDVSVNKFNHLLPENIGLILSHLRYMKLFDSGFQGNLPSSIGNMKSIVYLDISNNRFHGVLPRSFLMGCYSLEILRLSHNKLSGEVFSESVNLTRIVELSMDNNQFTVKNGQGFRSFESLELLDISSNGLTGVIPSWIGELHLRALQVSNNSLEGEIPISLFNLSALQLLDLSANNLSGDIPPHVNSFKVALLLQDNHLSGEIPGTLQNVSVLDLRNNRLSGNIPEFTNTQNISVLLLQGNNLTGHIPRQLCDLSNIHLLDLANNSLSGSIPSCFRNTSFAELGVLLELQGLNLSHNKLSGAIPETFSGLKNVESLDLSFNMLHGHIPPQLTDLSSLAVFNVSFNNLSGVIPQGRQFNTFDSQSFLGNPLLCGKQINRSCNNSNFQVPDNEVKVDESQIDMVSFYWSSAAAYVTVLLGIFLSLSFDSPWRSFWFYMVDAFIYKAKNLLW</sequence>
<dbReference type="InterPro" id="IPR001611">
    <property type="entry name" value="Leu-rich_rpt"/>
</dbReference>
<evidence type="ECO:0000256" key="1">
    <source>
        <dbReference type="ARBA" id="ARBA00009592"/>
    </source>
</evidence>
<dbReference type="PANTHER" id="PTHR48062">
    <property type="entry name" value="RECEPTOR-LIKE PROTEIN 14"/>
    <property type="match status" value="1"/>
</dbReference>
<dbReference type="InterPro" id="IPR051502">
    <property type="entry name" value="RLP_Defense_Trigger"/>
</dbReference>
<evidence type="ECO:0000256" key="3">
    <source>
        <dbReference type="ARBA" id="ARBA00022737"/>
    </source>
</evidence>
<evidence type="ECO:0000313" key="7">
    <source>
        <dbReference type="Proteomes" id="UP000266723"/>
    </source>
</evidence>
<dbReference type="Pfam" id="PF13855">
    <property type="entry name" value="LRR_8"/>
    <property type="match status" value="1"/>
</dbReference>
<dbReference type="InterPro" id="IPR032675">
    <property type="entry name" value="LRR_dom_sf"/>
</dbReference>
<evidence type="ECO:0000256" key="4">
    <source>
        <dbReference type="ARBA" id="ARBA00023170"/>
    </source>
</evidence>
<keyword evidence="5" id="KW-1133">Transmembrane helix</keyword>
<dbReference type="InterPro" id="IPR025875">
    <property type="entry name" value="Leu-rich_rpt_4"/>
</dbReference>
<dbReference type="PRINTS" id="PR00019">
    <property type="entry name" value="LEURICHRPT"/>
</dbReference>
<keyword evidence="7" id="KW-1185">Reference proteome</keyword>
<keyword evidence="5" id="KW-0812">Transmembrane</keyword>
<keyword evidence="4" id="KW-0675">Receptor</keyword>
<dbReference type="Gene3D" id="3.80.10.10">
    <property type="entry name" value="Ribonuclease Inhibitor"/>
    <property type="match status" value="6"/>
</dbReference>
<evidence type="ECO:0000313" key="6">
    <source>
        <dbReference type="EMBL" id="KAF3519282.1"/>
    </source>
</evidence>
<evidence type="ECO:0008006" key="8">
    <source>
        <dbReference type="Google" id="ProtNLM"/>
    </source>
</evidence>
<organism evidence="6 7">
    <name type="scientific">Brassica cretica</name>
    <name type="common">Mustard</name>
    <dbReference type="NCBI Taxonomy" id="69181"/>
    <lineage>
        <taxon>Eukaryota</taxon>
        <taxon>Viridiplantae</taxon>
        <taxon>Streptophyta</taxon>
        <taxon>Embryophyta</taxon>
        <taxon>Tracheophyta</taxon>
        <taxon>Spermatophyta</taxon>
        <taxon>Magnoliopsida</taxon>
        <taxon>eudicotyledons</taxon>
        <taxon>Gunneridae</taxon>
        <taxon>Pentapetalae</taxon>
        <taxon>rosids</taxon>
        <taxon>malvids</taxon>
        <taxon>Brassicales</taxon>
        <taxon>Brassicaceae</taxon>
        <taxon>Brassiceae</taxon>
        <taxon>Brassica</taxon>
    </lineage>
</organism>
<keyword evidence="2" id="KW-0433">Leucine-rich repeat</keyword>
<dbReference type="Proteomes" id="UP000266723">
    <property type="component" value="Unassembled WGS sequence"/>
</dbReference>
<dbReference type="SMART" id="SM00369">
    <property type="entry name" value="LRR_TYP"/>
    <property type="match status" value="10"/>
</dbReference>
<protein>
    <recommendedName>
        <fullName evidence="8">Leucine-rich repeat-containing N-terminal plant-type domain-containing protein</fullName>
    </recommendedName>
</protein>
<comment type="caution">
    <text evidence="6">The sequence shown here is derived from an EMBL/GenBank/DDBJ whole genome shotgun (WGS) entry which is preliminary data.</text>
</comment>
<reference evidence="6 7" key="1">
    <citation type="journal article" date="2020" name="BMC Genomics">
        <title>Intraspecific diversification of the crop wild relative Brassica cretica Lam. using demographic model selection.</title>
        <authorList>
            <person name="Kioukis A."/>
            <person name="Michalopoulou V.A."/>
            <person name="Briers L."/>
            <person name="Pirintsos S."/>
            <person name="Studholme D.J."/>
            <person name="Pavlidis P."/>
            <person name="Sarris P.F."/>
        </authorList>
    </citation>
    <scope>NUCLEOTIDE SEQUENCE [LARGE SCALE GENOMIC DNA]</scope>
    <source>
        <strain evidence="7">cv. PFS-1207/04</strain>
    </source>
</reference>
<accession>A0ABQ7AYJ5</accession>
<dbReference type="PANTHER" id="PTHR48062:SF64">
    <property type="entry name" value="RECEPTOR-LIKE PROTEIN 13"/>
    <property type="match status" value="1"/>
</dbReference>
<dbReference type="SUPFAM" id="SSF52058">
    <property type="entry name" value="L domain-like"/>
    <property type="match status" value="2"/>
</dbReference>
<comment type="similarity">
    <text evidence="1">Belongs to the RLP family.</text>
</comment>
<dbReference type="Pfam" id="PF00560">
    <property type="entry name" value="LRR_1"/>
    <property type="match status" value="9"/>
</dbReference>
<dbReference type="InterPro" id="IPR003591">
    <property type="entry name" value="Leu-rich_rpt_typical-subtyp"/>
</dbReference>
<keyword evidence="3" id="KW-0677">Repeat</keyword>
<keyword evidence="5" id="KW-0472">Membrane</keyword>
<dbReference type="Pfam" id="PF12799">
    <property type="entry name" value="LRR_4"/>
    <property type="match status" value="1"/>
</dbReference>
<proteinExistence type="inferred from homology"/>
<dbReference type="EMBL" id="QGKV02001556">
    <property type="protein sequence ID" value="KAF3519282.1"/>
    <property type="molecule type" value="Genomic_DNA"/>
</dbReference>
<feature type="transmembrane region" description="Helical" evidence="5">
    <location>
        <begin position="717"/>
        <end position="738"/>
    </location>
</feature>
<evidence type="ECO:0000256" key="2">
    <source>
        <dbReference type="ARBA" id="ARBA00022614"/>
    </source>
</evidence>
<evidence type="ECO:0000256" key="5">
    <source>
        <dbReference type="SAM" id="Phobius"/>
    </source>
</evidence>
<gene>
    <name evidence="6" type="ORF">DY000_02062492</name>
</gene>